<dbReference type="EMBL" id="JAVDYB010000001">
    <property type="protein sequence ID" value="MDR7279830.1"/>
    <property type="molecule type" value="Genomic_DNA"/>
</dbReference>
<proteinExistence type="predicted"/>
<dbReference type="Proteomes" id="UP001183643">
    <property type="component" value="Unassembled WGS sequence"/>
</dbReference>
<evidence type="ECO:0000313" key="2">
    <source>
        <dbReference type="Proteomes" id="UP001183643"/>
    </source>
</evidence>
<dbReference type="RefSeq" id="WP_310373863.1">
    <property type="nucleotide sequence ID" value="NZ_JAVDYB010000001.1"/>
</dbReference>
<protein>
    <submittedName>
        <fullName evidence="1">Uncharacterized protein</fullName>
    </submittedName>
</protein>
<sequence>MTEELNARVRAAVDATHAAGTTMFCWRMPAGRGDLGSCEGAVDFARGRLAMRSRFQIPSLAEPELDSALDDPSRIGAEWTVENRSIVTDGAFYALQEPLDPESTGTWEASRMGAEGLAATPIGMISWLRGVTSAEPGDSPGMLAIKLDLRRAVELAPPEDRSALKAALDAGRVGPTATEVTGEVELDPEGRVRRMWAMVPPGASPYFAVEPGQDSIELLINDLGAPVAIPVPGESSRIAIDDFLAVFEGQPQCGPALADMWATSSGASSGS</sequence>
<organism evidence="1 2">
    <name type="scientific">Catenuloplanes atrovinosus</name>
    <dbReference type="NCBI Taxonomy" id="137266"/>
    <lineage>
        <taxon>Bacteria</taxon>
        <taxon>Bacillati</taxon>
        <taxon>Actinomycetota</taxon>
        <taxon>Actinomycetes</taxon>
        <taxon>Micromonosporales</taxon>
        <taxon>Micromonosporaceae</taxon>
        <taxon>Catenuloplanes</taxon>
    </lineage>
</organism>
<name>A0AAE3YUE2_9ACTN</name>
<evidence type="ECO:0000313" key="1">
    <source>
        <dbReference type="EMBL" id="MDR7279830.1"/>
    </source>
</evidence>
<keyword evidence="2" id="KW-1185">Reference proteome</keyword>
<accession>A0AAE3YUE2</accession>
<dbReference type="AlphaFoldDB" id="A0AAE3YUE2"/>
<gene>
    <name evidence="1" type="ORF">J2S41_006608</name>
</gene>
<comment type="caution">
    <text evidence="1">The sequence shown here is derived from an EMBL/GenBank/DDBJ whole genome shotgun (WGS) entry which is preliminary data.</text>
</comment>
<reference evidence="1" key="1">
    <citation type="submission" date="2023-07" db="EMBL/GenBank/DDBJ databases">
        <title>Sequencing the genomes of 1000 actinobacteria strains.</title>
        <authorList>
            <person name="Klenk H.-P."/>
        </authorList>
    </citation>
    <scope>NUCLEOTIDE SEQUENCE</scope>
    <source>
        <strain evidence="1">DSM 44707</strain>
    </source>
</reference>